<keyword evidence="2" id="KW-1185">Reference proteome</keyword>
<dbReference type="STRING" id="1736674.APS56_16330"/>
<gene>
    <name evidence="1" type="ORF">APS56_16330</name>
</gene>
<dbReference type="Gene3D" id="2.60.40.1820">
    <property type="match status" value="1"/>
</dbReference>
<organism evidence="1 2">
    <name type="scientific">Pseudalgibacter alginicilyticus</name>
    <dbReference type="NCBI Taxonomy" id="1736674"/>
    <lineage>
        <taxon>Bacteria</taxon>
        <taxon>Pseudomonadati</taxon>
        <taxon>Bacteroidota</taxon>
        <taxon>Flavobacteriia</taxon>
        <taxon>Flavobacteriales</taxon>
        <taxon>Flavobacteriaceae</taxon>
        <taxon>Pseudalgibacter</taxon>
    </lineage>
</organism>
<dbReference type="SUPFAM" id="SSF117070">
    <property type="entry name" value="LEA14-like"/>
    <property type="match status" value="1"/>
</dbReference>
<accession>A0A0P0CQ91</accession>
<sequence>MKRFIILSTICLTVLNCSVSEKPQFISVENLKVFEHTSKHVIITADALFSNPNVIGGSLKTDEIKVYINDHKMATVSTEDFIVPAKKDFTIPIKTHIPTDSLYSDKNLSGLLGSIFSKKVKVQYKGDIKYTVFGFSHIYSINKTEYINIKF</sequence>
<evidence type="ECO:0000313" key="2">
    <source>
        <dbReference type="Proteomes" id="UP000057981"/>
    </source>
</evidence>
<protein>
    <submittedName>
        <fullName evidence="1">Uncharacterized protein</fullName>
    </submittedName>
</protein>
<proteinExistence type="predicted"/>
<dbReference type="AlphaFoldDB" id="A0A0P0CQ91"/>
<dbReference type="Proteomes" id="UP000057981">
    <property type="component" value="Chromosome"/>
</dbReference>
<dbReference type="OrthoDB" id="1144002at2"/>
<dbReference type="EMBL" id="CP012898">
    <property type="protein sequence ID" value="ALJ06605.1"/>
    <property type="molecule type" value="Genomic_DNA"/>
</dbReference>
<name>A0A0P0CQ91_9FLAO</name>
<dbReference type="RefSeq" id="WP_054730878.1">
    <property type="nucleotide sequence ID" value="NZ_CP012898.1"/>
</dbReference>
<dbReference type="KEGG" id="ahz:APS56_16330"/>
<reference evidence="1 2" key="1">
    <citation type="submission" date="2015-10" db="EMBL/GenBank/DDBJ databases">
        <authorList>
            <person name="Gilbert D.G."/>
        </authorList>
    </citation>
    <scope>NUCLEOTIDE SEQUENCE [LARGE SCALE GENOMIC DNA]</scope>
    <source>
        <strain evidence="2">HZ-22</strain>
    </source>
</reference>
<evidence type="ECO:0000313" key="1">
    <source>
        <dbReference type="EMBL" id="ALJ06605.1"/>
    </source>
</evidence>